<gene>
    <name evidence="1" type="ORF">WJ33_13955</name>
</gene>
<dbReference type="Proteomes" id="UP000064029">
    <property type="component" value="Unassembled WGS sequence"/>
</dbReference>
<organism evidence="1 2">
    <name type="scientific">Burkholderia ubonensis</name>
    <dbReference type="NCBI Taxonomy" id="101571"/>
    <lineage>
        <taxon>Bacteria</taxon>
        <taxon>Pseudomonadati</taxon>
        <taxon>Pseudomonadota</taxon>
        <taxon>Betaproteobacteria</taxon>
        <taxon>Burkholderiales</taxon>
        <taxon>Burkholderiaceae</taxon>
        <taxon>Burkholderia</taxon>
        <taxon>Burkholderia cepacia complex</taxon>
    </lineage>
</organism>
<dbReference type="AlphaFoldDB" id="A0A103RX77"/>
<accession>A0A103RX77</accession>
<proteinExistence type="predicted"/>
<sequence>MSAESRLLEMNAWVAPYAPFRRTVAFRPDAIDARGGTIALLPISPPVMLPIGESPMTICGSTE</sequence>
<name>A0A103RX77_9BURK</name>
<protein>
    <submittedName>
        <fullName evidence="1">Uncharacterized protein</fullName>
    </submittedName>
</protein>
<evidence type="ECO:0000313" key="1">
    <source>
        <dbReference type="EMBL" id="KVG75593.1"/>
    </source>
</evidence>
<dbReference type="EMBL" id="LOXM01000019">
    <property type="protein sequence ID" value="KVG75593.1"/>
    <property type="molecule type" value="Genomic_DNA"/>
</dbReference>
<reference evidence="1 2" key="1">
    <citation type="submission" date="2015-11" db="EMBL/GenBank/DDBJ databases">
        <title>Expanding the genomic diversity of Burkholderia species for the development of highly accurate diagnostics.</title>
        <authorList>
            <person name="Sahl J."/>
            <person name="Keim P."/>
            <person name="Wagner D."/>
        </authorList>
    </citation>
    <scope>NUCLEOTIDE SEQUENCE [LARGE SCALE GENOMIC DNA]</scope>
    <source>
        <strain evidence="1 2">MSMB2036</strain>
    </source>
</reference>
<comment type="caution">
    <text evidence="1">The sequence shown here is derived from an EMBL/GenBank/DDBJ whole genome shotgun (WGS) entry which is preliminary data.</text>
</comment>
<evidence type="ECO:0000313" key="2">
    <source>
        <dbReference type="Proteomes" id="UP000064029"/>
    </source>
</evidence>